<dbReference type="Proteomes" id="UP000277864">
    <property type="component" value="Unassembled WGS sequence"/>
</dbReference>
<dbReference type="NCBIfam" id="TIGR00636">
    <property type="entry name" value="PduO_Nterm"/>
    <property type="match status" value="1"/>
</dbReference>
<protein>
    <recommendedName>
        <fullName evidence="4 14">Corrinoid adenosyltransferase</fullName>
        <ecNumber evidence="3 14">2.5.1.17</ecNumber>
    </recommendedName>
    <alternativeName>
        <fullName evidence="9 14">Cob(II)alamin adenosyltransferase</fullName>
    </alternativeName>
    <alternativeName>
        <fullName evidence="11 14">Cob(II)yrinic acid a,c-diamide adenosyltransferase</fullName>
    </alternativeName>
    <alternativeName>
        <fullName evidence="10 14">Cobinamide/cobalamin adenosyltransferase</fullName>
    </alternativeName>
</protein>
<dbReference type="Pfam" id="PF01923">
    <property type="entry name" value="Cob_adeno_trans"/>
    <property type="match status" value="1"/>
</dbReference>
<comment type="catalytic activity">
    <reaction evidence="13 14">
        <text>2 cob(II)alamin + reduced [electron-transfer flavoprotein] + 2 ATP = 2 adenosylcob(III)alamin + 2 triphosphate + oxidized [electron-transfer flavoprotein] + 3 H(+)</text>
        <dbReference type="Rhea" id="RHEA:28671"/>
        <dbReference type="Rhea" id="RHEA-COMP:10685"/>
        <dbReference type="Rhea" id="RHEA-COMP:10686"/>
        <dbReference type="ChEBI" id="CHEBI:15378"/>
        <dbReference type="ChEBI" id="CHEBI:16304"/>
        <dbReference type="ChEBI" id="CHEBI:18036"/>
        <dbReference type="ChEBI" id="CHEBI:18408"/>
        <dbReference type="ChEBI" id="CHEBI:30616"/>
        <dbReference type="ChEBI" id="CHEBI:57692"/>
        <dbReference type="ChEBI" id="CHEBI:58307"/>
        <dbReference type="EC" id="2.5.1.17"/>
    </reaction>
</comment>
<comment type="pathway">
    <text evidence="1 14">Cofactor biosynthesis; adenosylcobalamin biosynthesis; adenosylcobalamin from cob(II)yrinate a,c-diamide: step 2/7.</text>
</comment>
<reference evidence="17 18" key="1">
    <citation type="submission" date="2018-03" db="EMBL/GenBank/DDBJ databases">
        <authorList>
            <person name="Gulvik C.A."/>
        </authorList>
    </citation>
    <scope>NUCLEOTIDE SEQUENCE [LARGE SCALE GENOMIC DNA]</scope>
    <source>
        <strain evidence="17 18">JCM 31581</strain>
    </source>
</reference>
<feature type="coiled-coil region" evidence="15">
    <location>
        <begin position="164"/>
        <end position="191"/>
    </location>
</feature>
<dbReference type="GO" id="GO:0008817">
    <property type="term" value="F:corrinoid adenosyltransferase activity"/>
    <property type="evidence" value="ECO:0007669"/>
    <property type="project" value="UniProtKB-UniRule"/>
</dbReference>
<evidence type="ECO:0000256" key="15">
    <source>
        <dbReference type="SAM" id="Coils"/>
    </source>
</evidence>
<dbReference type="InterPro" id="IPR029499">
    <property type="entry name" value="PduO-typ"/>
</dbReference>
<evidence type="ECO:0000256" key="9">
    <source>
        <dbReference type="ARBA" id="ARBA00031529"/>
    </source>
</evidence>
<evidence type="ECO:0000256" key="4">
    <source>
        <dbReference type="ARBA" id="ARBA00020963"/>
    </source>
</evidence>
<evidence type="ECO:0000256" key="8">
    <source>
        <dbReference type="ARBA" id="ARBA00022840"/>
    </source>
</evidence>
<evidence type="ECO:0000256" key="1">
    <source>
        <dbReference type="ARBA" id="ARBA00005121"/>
    </source>
</evidence>
<evidence type="ECO:0000256" key="5">
    <source>
        <dbReference type="ARBA" id="ARBA00022573"/>
    </source>
</evidence>
<name>A0A429Z5W8_9ENTE</name>
<keyword evidence="5 14" id="KW-0169">Cobalamin biosynthesis</keyword>
<keyword evidence="15" id="KW-0175">Coiled coil</keyword>
<dbReference type="AlphaFoldDB" id="A0A429Z5W8"/>
<dbReference type="RefSeq" id="WP_125943471.1">
    <property type="nucleotide sequence ID" value="NZ_PXZH01000003.1"/>
</dbReference>
<evidence type="ECO:0000259" key="16">
    <source>
        <dbReference type="Pfam" id="PF01923"/>
    </source>
</evidence>
<evidence type="ECO:0000256" key="10">
    <source>
        <dbReference type="ARBA" id="ARBA00033334"/>
    </source>
</evidence>
<keyword evidence="8 14" id="KW-0067">ATP-binding</keyword>
<evidence type="ECO:0000256" key="11">
    <source>
        <dbReference type="ARBA" id="ARBA00033354"/>
    </source>
</evidence>
<evidence type="ECO:0000256" key="12">
    <source>
        <dbReference type="ARBA" id="ARBA00048555"/>
    </source>
</evidence>
<sequence>MAIYTKTGDKGSTSLFDGERVKKYSNRVDVYGTFDECNAVISVAEKFSQIPKNKEFLIKLQYKMFQLSGEIATADSNKFAAHSEQITQADIKELENLIDVYTESLPKIKTFILPGSSLAGAHLHLARTVCRRAERMLIQLSEEVEIRPEIRQYTNRLSDCLYILARSEDHYQKQEDQIDEIIKRYQEQVGEQRGK</sequence>
<gene>
    <name evidence="17" type="ORF">C7P63_07065</name>
</gene>
<organism evidence="17 18">
    <name type="scientific">Vagococcus humatus</name>
    <dbReference type="NCBI Taxonomy" id="1889241"/>
    <lineage>
        <taxon>Bacteria</taxon>
        <taxon>Bacillati</taxon>
        <taxon>Bacillota</taxon>
        <taxon>Bacilli</taxon>
        <taxon>Lactobacillales</taxon>
        <taxon>Enterococcaceae</taxon>
        <taxon>Vagococcus</taxon>
    </lineage>
</organism>
<feature type="domain" description="Cobalamin adenosyltransferase-like" evidence="16">
    <location>
        <begin position="3"/>
        <end position="167"/>
    </location>
</feature>
<proteinExistence type="inferred from homology"/>
<comment type="catalytic activity">
    <reaction evidence="12 14">
        <text>2 cob(II)yrinate a,c diamide + reduced [electron-transfer flavoprotein] + 2 ATP = 2 adenosylcob(III)yrinate a,c-diamide + 2 triphosphate + oxidized [electron-transfer flavoprotein] + 3 H(+)</text>
        <dbReference type="Rhea" id="RHEA:11528"/>
        <dbReference type="Rhea" id="RHEA-COMP:10685"/>
        <dbReference type="Rhea" id="RHEA-COMP:10686"/>
        <dbReference type="ChEBI" id="CHEBI:15378"/>
        <dbReference type="ChEBI" id="CHEBI:18036"/>
        <dbReference type="ChEBI" id="CHEBI:30616"/>
        <dbReference type="ChEBI" id="CHEBI:57692"/>
        <dbReference type="ChEBI" id="CHEBI:58307"/>
        <dbReference type="ChEBI" id="CHEBI:58503"/>
        <dbReference type="ChEBI" id="CHEBI:58537"/>
        <dbReference type="EC" id="2.5.1.17"/>
    </reaction>
</comment>
<keyword evidence="7 14" id="KW-0547">Nucleotide-binding</keyword>
<dbReference type="PANTHER" id="PTHR12213">
    <property type="entry name" value="CORRINOID ADENOSYLTRANSFERASE"/>
    <property type="match status" value="1"/>
</dbReference>
<evidence type="ECO:0000256" key="3">
    <source>
        <dbReference type="ARBA" id="ARBA00012454"/>
    </source>
</evidence>
<dbReference type="Gene3D" id="1.20.1200.10">
    <property type="entry name" value="Cobalamin adenosyltransferase-like"/>
    <property type="match status" value="1"/>
</dbReference>
<keyword evidence="6 14" id="KW-0808">Transferase</keyword>
<evidence type="ECO:0000313" key="17">
    <source>
        <dbReference type="EMBL" id="RST89044.1"/>
    </source>
</evidence>
<evidence type="ECO:0000256" key="13">
    <source>
        <dbReference type="ARBA" id="ARBA00048692"/>
    </source>
</evidence>
<dbReference type="GO" id="GO:0005524">
    <property type="term" value="F:ATP binding"/>
    <property type="evidence" value="ECO:0007669"/>
    <property type="project" value="UniProtKB-UniRule"/>
</dbReference>
<comment type="caution">
    <text evidence="17">The sequence shown here is derived from an EMBL/GenBank/DDBJ whole genome shotgun (WGS) entry which is preliminary data.</text>
</comment>
<evidence type="ECO:0000256" key="6">
    <source>
        <dbReference type="ARBA" id="ARBA00022679"/>
    </source>
</evidence>
<dbReference type="InterPro" id="IPR036451">
    <property type="entry name" value="CblAdoTrfase-like_sf"/>
</dbReference>
<evidence type="ECO:0000256" key="2">
    <source>
        <dbReference type="ARBA" id="ARBA00007487"/>
    </source>
</evidence>
<dbReference type="EMBL" id="PXZH01000003">
    <property type="protein sequence ID" value="RST89044.1"/>
    <property type="molecule type" value="Genomic_DNA"/>
</dbReference>
<dbReference type="OrthoDB" id="9778896at2"/>
<accession>A0A429Z5W8</accession>
<dbReference type="EC" id="2.5.1.17" evidence="3 14"/>
<keyword evidence="18" id="KW-1185">Reference proteome</keyword>
<dbReference type="InterPro" id="IPR016030">
    <property type="entry name" value="CblAdoTrfase-like"/>
</dbReference>
<dbReference type="SUPFAM" id="SSF89028">
    <property type="entry name" value="Cobalamin adenosyltransferase-like"/>
    <property type="match status" value="1"/>
</dbReference>
<comment type="similarity">
    <text evidence="2 14">Belongs to the Cob(I)alamin adenosyltransferase family.</text>
</comment>
<dbReference type="PANTHER" id="PTHR12213:SF0">
    <property type="entry name" value="CORRINOID ADENOSYLTRANSFERASE MMAB"/>
    <property type="match status" value="1"/>
</dbReference>
<evidence type="ECO:0000256" key="14">
    <source>
        <dbReference type="RuleBase" id="RU366026"/>
    </source>
</evidence>
<dbReference type="UniPathway" id="UPA00148">
    <property type="reaction ID" value="UER00233"/>
</dbReference>
<evidence type="ECO:0000313" key="18">
    <source>
        <dbReference type="Proteomes" id="UP000277864"/>
    </source>
</evidence>
<evidence type="ECO:0000256" key="7">
    <source>
        <dbReference type="ARBA" id="ARBA00022741"/>
    </source>
</evidence>
<dbReference type="GO" id="GO:0009236">
    <property type="term" value="P:cobalamin biosynthetic process"/>
    <property type="evidence" value="ECO:0007669"/>
    <property type="project" value="UniProtKB-UniRule"/>
</dbReference>